<feature type="compositionally biased region" description="Acidic residues" evidence="2">
    <location>
        <begin position="391"/>
        <end position="407"/>
    </location>
</feature>
<name>A0A2W0HBD0_9BACI</name>
<reference evidence="4 5" key="1">
    <citation type="submission" date="2017-10" db="EMBL/GenBank/DDBJ databases">
        <title>Bacillus sp. nov., a halophilic bacterium isolated from a Yangshapao Lake.</title>
        <authorList>
            <person name="Wang H."/>
        </authorList>
    </citation>
    <scope>NUCLEOTIDE SEQUENCE [LARGE SCALE GENOMIC DNA]</scope>
    <source>
        <strain evidence="4 5">YSP-3</strain>
    </source>
</reference>
<keyword evidence="1" id="KW-0732">Signal</keyword>
<dbReference type="InterPro" id="IPR007391">
    <property type="entry name" value="Vancomycin_resist_VanW"/>
</dbReference>
<feature type="compositionally biased region" description="Basic and acidic residues" evidence="2">
    <location>
        <begin position="377"/>
        <end position="390"/>
    </location>
</feature>
<evidence type="ECO:0000313" key="5">
    <source>
        <dbReference type="Proteomes" id="UP000248066"/>
    </source>
</evidence>
<dbReference type="InterPro" id="IPR011098">
    <property type="entry name" value="G5_dom"/>
</dbReference>
<feature type="compositionally biased region" description="Acidic residues" evidence="2">
    <location>
        <begin position="360"/>
        <end position="369"/>
    </location>
</feature>
<organism evidence="4 5">
    <name type="scientific">Alteribacter lacisalsi</name>
    <dbReference type="NCBI Taxonomy" id="2045244"/>
    <lineage>
        <taxon>Bacteria</taxon>
        <taxon>Bacillati</taxon>
        <taxon>Bacillota</taxon>
        <taxon>Bacilli</taxon>
        <taxon>Bacillales</taxon>
        <taxon>Bacillaceae</taxon>
        <taxon>Alteribacter</taxon>
    </lineage>
</organism>
<evidence type="ECO:0000256" key="1">
    <source>
        <dbReference type="ARBA" id="ARBA00022729"/>
    </source>
</evidence>
<keyword evidence="5" id="KW-1185">Reference proteome</keyword>
<proteinExistence type="predicted"/>
<feature type="domain" description="G5" evidence="3">
    <location>
        <begin position="309"/>
        <end position="386"/>
    </location>
</feature>
<feature type="compositionally biased region" description="Low complexity" evidence="2">
    <location>
        <begin position="439"/>
        <end position="477"/>
    </location>
</feature>
<dbReference type="Proteomes" id="UP000248066">
    <property type="component" value="Unassembled WGS sequence"/>
</dbReference>
<evidence type="ECO:0000313" key="4">
    <source>
        <dbReference type="EMBL" id="PYZ97330.1"/>
    </source>
</evidence>
<dbReference type="InterPro" id="IPR052913">
    <property type="entry name" value="Glycopeptide_resist_protein"/>
</dbReference>
<feature type="compositionally biased region" description="Gly residues" evidence="2">
    <location>
        <begin position="505"/>
        <end position="535"/>
    </location>
</feature>
<evidence type="ECO:0000256" key="2">
    <source>
        <dbReference type="SAM" id="MobiDB-lite"/>
    </source>
</evidence>
<sequence length="556" mass="61361">MKFHEWFAASLVVLVGSVAFLSLFSYTGSLAYETFWQDERLERETQIAGVDVSEMSEDEAVTAVQAELDQWENQATVSLVWYDEKRTLSNETFSFDVDESVERMFAGEGRTEGLSVSVNEQDIREHLSEFSFTDNPDDRIDVETLTAELEERVSQLPVEDLEKNVHLYLYAEEQPEETIVASTQRQLPADQQGIAGTIGTVEIPPGAAFSMLDVLDENGPGTESSDELAVIASVVYETLLHSNFEILERSQRYELLDEVPLGFDAAVVPGQRDLVFRNPNADTYELEINEQNGSVEASLYGLPFPYDIRVSVEEMAEIEPKTKVRFSSSRAEGDREVISEGHPGYHIRTVRHISLQNVQDTEEREEVVSEDYYPPENRLEEWSIEERYKEEEEPEEEWQDPNGDTDPDGQNGWDPNGNGQDPDDWDPNGGTDPDEHNGWDPNGDWQDDNGGQWQDGSENDWQNGENGSSGQDQNGSGWQPGDSPGSDNGGTAPGQDEESDFTQPGTGGNGENGTGPGDSGTTGQGGDGPGTGTGGLAPPAGDDEEDEEEELPIKGH</sequence>
<dbReference type="OrthoDB" id="2691125at2"/>
<comment type="caution">
    <text evidence="4">The sequence shown here is derived from an EMBL/GenBank/DDBJ whole genome shotgun (WGS) entry which is preliminary data.</text>
</comment>
<dbReference type="EMBL" id="PDOF01000001">
    <property type="protein sequence ID" value="PYZ97330.1"/>
    <property type="molecule type" value="Genomic_DNA"/>
</dbReference>
<dbReference type="AlphaFoldDB" id="A0A2W0HBD0"/>
<feature type="region of interest" description="Disordered" evidence="2">
    <location>
        <begin position="324"/>
        <end position="343"/>
    </location>
</feature>
<accession>A0A2W0HBD0</accession>
<dbReference type="PANTHER" id="PTHR35788">
    <property type="entry name" value="EXPORTED PROTEIN-RELATED"/>
    <property type="match status" value="1"/>
</dbReference>
<feature type="compositionally biased region" description="Acidic residues" evidence="2">
    <location>
        <begin position="541"/>
        <end position="550"/>
    </location>
</feature>
<protein>
    <recommendedName>
        <fullName evidence="3">G5 domain-containing protein</fullName>
    </recommendedName>
</protein>
<evidence type="ECO:0000259" key="3">
    <source>
        <dbReference type="SMART" id="SM01208"/>
    </source>
</evidence>
<gene>
    <name evidence="4" type="ORF">CR205_01630</name>
</gene>
<dbReference type="Pfam" id="PF04294">
    <property type="entry name" value="VanW"/>
    <property type="match status" value="1"/>
</dbReference>
<dbReference type="SMART" id="SM01208">
    <property type="entry name" value="G5"/>
    <property type="match status" value="1"/>
</dbReference>
<dbReference type="PANTHER" id="PTHR35788:SF1">
    <property type="entry name" value="EXPORTED PROTEIN"/>
    <property type="match status" value="1"/>
</dbReference>
<feature type="region of interest" description="Disordered" evidence="2">
    <location>
        <begin position="356"/>
        <end position="556"/>
    </location>
</feature>
<dbReference type="RefSeq" id="WP_110516301.1">
    <property type="nucleotide sequence ID" value="NZ_PDOF01000001.1"/>
</dbReference>